<accession>A0A0G2G2L7</accession>
<dbReference type="GO" id="GO:0045259">
    <property type="term" value="C:proton-transporting ATP synthase complex"/>
    <property type="evidence" value="ECO:0007669"/>
    <property type="project" value="InterPro"/>
</dbReference>
<evidence type="ECO:0000259" key="5">
    <source>
        <dbReference type="Pfam" id="PF04112"/>
    </source>
</evidence>
<dbReference type="EMBL" id="LCWF01000131">
    <property type="protein sequence ID" value="KKY18128.1"/>
    <property type="molecule type" value="Genomic_DNA"/>
</dbReference>
<dbReference type="CDD" id="cd12153">
    <property type="entry name" value="F1-ATPase_epsilon"/>
    <property type="match status" value="1"/>
</dbReference>
<dbReference type="GO" id="GO:0016740">
    <property type="term" value="F:transferase activity"/>
    <property type="evidence" value="ECO:0007669"/>
    <property type="project" value="UniProtKB-KW"/>
</dbReference>
<comment type="subcellular location">
    <subcellularLocation>
        <location evidence="1">Cytoplasm</location>
    </subcellularLocation>
</comment>
<comment type="similarity">
    <text evidence="2">Belongs to the MAK10 family.</text>
</comment>
<dbReference type="Proteomes" id="UP000053317">
    <property type="component" value="Unassembled WGS sequence"/>
</dbReference>
<evidence type="ECO:0000256" key="3">
    <source>
        <dbReference type="ARBA" id="ARBA00009502"/>
    </source>
</evidence>
<feature type="domain" description="NAA35-like TPR repeats" evidence="6">
    <location>
        <begin position="264"/>
        <end position="657"/>
    </location>
</feature>
<proteinExistence type="inferred from homology"/>
<dbReference type="InterPro" id="IPR007244">
    <property type="entry name" value="Naa35_N"/>
</dbReference>
<evidence type="ECO:0000313" key="7">
    <source>
        <dbReference type="EMBL" id="KKY18128.1"/>
    </source>
</evidence>
<dbReference type="GO" id="GO:0046933">
    <property type="term" value="F:proton-transporting ATP synthase activity, rotational mechanism"/>
    <property type="evidence" value="ECO:0007669"/>
    <property type="project" value="InterPro"/>
</dbReference>
<dbReference type="InterPro" id="IPR006721">
    <property type="entry name" value="ATP_synth_F1_esu_mt"/>
</dbReference>
<dbReference type="OrthoDB" id="269405at2759"/>
<dbReference type="Gene3D" id="1.10.1620.20">
    <property type="entry name" value="ATP synthase, F1 complex, epsilon subunit superfamily, mitochondrial"/>
    <property type="match status" value="1"/>
</dbReference>
<protein>
    <submittedName>
        <fullName evidence="7">Putative amino-acid n-acetyltransferase subunit</fullName>
    </submittedName>
</protein>
<comment type="similarity">
    <text evidence="3">Belongs to the eukaryotic ATPase epsilon family.</text>
</comment>
<dbReference type="SUPFAM" id="SSF48690">
    <property type="entry name" value="Epsilon subunit of mitochondrial F1F0-ATP synthase"/>
    <property type="match status" value="1"/>
</dbReference>
<name>A0A0G2G2L7_PHACM</name>
<evidence type="ECO:0000259" key="6">
    <source>
        <dbReference type="Pfam" id="PF25789"/>
    </source>
</evidence>
<comment type="caution">
    <text evidence="7">The sequence shown here is derived from an EMBL/GenBank/DDBJ whole genome shotgun (WGS) entry which is preliminary data.</text>
</comment>
<dbReference type="AlphaFoldDB" id="A0A0G2G2L7"/>
<dbReference type="PANTHER" id="PTHR21373">
    <property type="entry name" value="GLUCOSE REPRESSIBLE PROTEIN MAK10"/>
    <property type="match status" value="1"/>
</dbReference>
<dbReference type="PANTHER" id="PTHR21373:SF0">
    <property type="entry name" value="N-ALPHA-ACETYLTRANSFERASE 35, NATC AUXILIARY SUBUNIT"/>
    <property type="match status" value="1"/>
</dbReference>
<feature type="domain" description="NAA35-like N-terminal" evidence="5">
    <location>
        <begin position="66"/>
        <end position="115"/>
    </location>
</feature>
<dbReference type="Pfam" id="PF25789">
    <property type="entry name" value="TPR_NAA35"/>
    <property type="match status" value="1"/>
</dbReference>
<evidence type="ECO:0000313" key="8">
    <source>
        <dbReference type="Proteomes" id="UP000053317"/>
    </source>
</evidence>
<evidence type="ECO:0000256" key="2">
    <source>
        <dbReference type="ARBA" id="ARBA00006289"/>
    </source>
</evidence>
<keyword evidence="7" id="KW-0808">Transferase</keyword>
<reference evidence="7 8" key="1">
    <citation type="submission" date="2015-05" db="EMBL/GenBank/DDBJ databases">
        <title>Distinctive expansion of gene families associated with plant cell wall degradation and secondary metabolism in the genomes of grapevine trunk pathogens.</title>
        <authorList>
            <person name="Lawrence D.P."/>
            <person name="Travadon R."/>
            <person name="Rolshausen P.E."/>
            <person name="Baumgartner K."/>
        </authorList>
    </citation>
    <scope>NUCLEOTIDE SEQUENCE [LARGE SCALE GENOMIC DNA]</scope>
    <source>
        <strain evidence="7">UCRPC4</strain>
    </source>
</reference>
<dbReference type="Pfam" id="PF04627">
    <property type="entry name" value="ATP-synt_Eps"/>
    <property type="match status" value="1"/>
</dbReference>
<gene>
    <name evidence="7" type="ORF">UCRPC4_g05126</name>
</gene>
<organism evidence="7 8">
    <name type="scientific">Phaeomoniella chlamydospora</name>
    <name type="common">Phaeoacremonium chlamydosporum</name>
    <dbReference type="NCBI Taxonomy" id="158046"/>
    <lineage>
        <taxon>Eukaryota</taxon>
        <taxon>Fungi</taxon>
        <taxon>Dikarya</taxon>
        <taxon>Ascomycota</taxon>
        <taxon>Pezizomycotina</taxon>
        <taxon>Eurotiomycetes</taxon>
        <taxon>Chaetothyriomycetidae</taxon>
        <taxon>Phaeomoniellales</taxon>
        <taxon>Phaeomoniellaceae</taxon>
        <taxon>Phaeomoniella</taxon>
    </lineage>
</organism>
<sequence length="707" mass="80158">MSAPWKAAGLTYNRYLAVASRAVRRSLKEGPRLQAERRGEMDLRFAKWEGEVGAESCTPRAELATGQLIKDEYFTLFEAVGALEIGDAKMDSGYLEPGETMDDEYDILRELLPEEEEDFSSQNYNRPLLHKFATSELQSLLDNALSWLEEADIQAPRRDALKKRLGFRHHLLTALEADAAGPKHRLAADFRTCAILLKGLKETVNLGRPVQDSFSVKLQRRLASSVPPRPIVSLDTEKALKDFERLCHDAADVDQLLATEANGSLLTAMTTFMSRNPQPSVYIRALVQSLVCHGDRAFGEKTLKEFIYSDLDALVMPNDPLLRPNKERYQREDGIMALAQPEVLLDNFVQRVAVVYINMFRTICLNRSRFRRTLCHAVLDFDSIQAEAEDLDTTLRKFTDEEPLVYSMSPNPTFAYPLSSWMYHYKLRQLEQIIQVGFELSVYALDELPMMYWYLSHIATTHLSHLDRISFFVEQHCESNSERPVPAGQSGNPIIEHREKVDKTMKNLDRLFIQVRAADALSRALHQLYTLLNRHSLLPKPSRPYSTDRLRYELRMRPFIPLSIPEPVSFDDYQQEGLLSHVSDVAILDSAALSVADARKGWEEVLSAKWMDENIDSTDSVQSNGTSLEAEWTKDVKDTIRACIATSIAVAALRKRLDQSMTKANAKKSRGAISGKHSNALDGLNVEIPLAGEKGCWHKWWIVPKIS</sequence>
<evidence type="ECO:0000256" key="1">
    <source>
        <dbReference type="ARBA" id="ARBA00004496"/>
    </source>
</evidence>
<keyword evidence="8" id="KW-1185">Reference proteome</keyword>
<dbReference type="InterPro" id="IPR057982">
    <property type="entry name" value="TPR_NAA35"/>
</dbReference>
<reference evidence="7 8" key="2">
    <citation type="submission" date="2015-05" db="EMBL/GenBank/DDBJ databases">
        <authorList>
            <person name="Morales-Cruz A."/>
            <person name="Amrine K.C."/>
            <person name="Cantu D."/>
        </authorList>
    </citation>
    <scope>NUCLEOTIDE SEQUENCE [LARGE SCALE GENOMIC DNA]</scope>
    <source>
        <strain evidence="7">UCRPC4</strain>
    </source>
</reference>
<dbReference type="Pfam" id="PF04112">
    <property type="entry name" value="Mak10"/>
    <property type="match status" value="1"/>
</dbReference>
<dbReference type="GO" id="GO:0005743">
    <property type="term" value="C:mitochondrial inner membrane"/>
    <property type="evidence" value="ECO:0007669"/>
    <property type="project" value="InterPro"/>
</dbReference>
<dbReference type="InterPro" id="IPR057983">
    <property type="entry name" value="NAA35-like_N"/>
</dbReference>
<dbReference type="InterPro" id="IPR036742">
    <property type="entry name" value="ATP_synth_F1_esu_sf_mt"/>
</dbReference>
<keyword evidence="4" id="KW-0963">Cytoplasm</keyword>
<evidence type="ECO:0000256" key="4">
    <source>
        <dbReference type="ARBA" id="ARBA00022490"/>
    </source>
</evidence>
<dbReference type="GO" id="GO:0031417">
    <property type="term" value="C:NatC complex"/>
    <property type="evidence" value="ECO:0007669"/>
    <property type="project" value="InterPro"/>
</dbReference>